<proteinExistence type="predicted"/>
<evidence type="ECO:0000256" key="1">
    <source>
        <dbReference type="SAM" id="Coils"/>
    </source>
</evidence>
<gene>
    <name evidence="3" type="ORF">METZ01_LOCUS178776</name>
</gene>
<evidence type="ECO:0000313" key="3">
    <source>
        <dbReference type="EMBL" id="SVB25922.1"/>
    </source>
</evidence>
<name>A0A382CJE4_9ZZZZ</name>
<dbReference type="EMBL" id="UINC01034687">
    <property type="protein sequence ID" value="SVB25922.1"/>
    <property type="molecule type" value="Genomic_DNA"/>
</dbReference>
<dbReference type="InterPro" id="IPR046703">
    <property type="entry name" value="DUF6776"/>
</dbReference>
<feature type="non-terminal residue" evidence="3">
    <location>
        <position position="190"/>
    </location>
</feature>
<evidence type="ECO:0000256" key="2">
    <source>
        <dbReference type="SAM" id="Phobius"/>
    </source>
</evidence>
<organism evidence="3">
    <name type="scientific">marine metagenome</name>
    <dbReference type="NCBI Taxonomy" id="408172"/>
    <lineage>
        <taxon>unclassified sequences</taxon>
        <taxon>metagenomes</taxon>
        <taxon>ecological metagenomes</taxon>
    </lineage>
</organism>
<accession>A0A382CJE4</accession>
<dbReference type="AlphaFoldDB" id="A0A382CJE4"/>
<keyword evidence="2" id="KW-1133">Transmembrane helix</keyword>
<feature type="coiled-coil region" evidence="1">
    <location>
        <begin position="51"/>
        <end position="106"/>
    </location>
</feature>
<keyword evidence="2" id="KW-0472">Membrane</keyword>
<feature type="transmembrane region" description="Helical" evidence="2">
    <location>
        <begin position="12"/>
        <end position="33"/>
    </location>
</feature>
<sequence>MPKHVIKKDSRFLPAHYITFFLLVFVVVGWFLYDSPRLKTIRAQLSQAHDISELLSSNKELEKKNQELDKQILKLERLADIDNGTSIRLQNEIKLLQDQVFNLRRELTFYKGIITASSYARGLNIQGLHIGTTRKQTFFKYKLVLTNIGNSDSITEVTIDMSVEGNDKSGFRTLSSGDMILGAELKRKIK</sequence>
<keyword evidence="2" id="KW-0812">Transmembrane</keyword>
<protein>
    <submittedName>
        <fullName evidence="3">Uncharacterized protein</fullName>
    </submittedName>
</protein>
<keyword evidence="1" id="KW-0175">Coiled coil</keyword>
<reference evidence="3" key="1">
    <citation type="submission" date="2018-05" db="EMBL/GenBank/DDBJ databases">
        <authorList>
            <person name="Lanie J.A."/>
            <person name="Ng W.-L."/>
            <person name="Kazmierczak K.M."/>
            <person name="Andrzejewski T.M."/>
            <person name="Davidsen T.M."/>
            <person name="Wayne K.J."/>
            <person name="Tettelin H."/>
            <person name="Glass J.I."/>
            <person name="Rusch D."/>
            <person name="Podicherti R."/>
            <person name="Tsui H.-C.T."/>
            <person name="Winkler M.E."/>
        </authorList>
    </citation>
    <scope>NUCLEOTIDE SEQUENCE</scope>
</reference>
<dbReference type="Pfam" id="PF20567">
    <property type="entry name" value="DUF6776"/>
    <property type="match status" value="1"/>
</dbReference>